<gene>
    <name evidence="3" type="ORF">D1115_22535</name>
</gene>
<dbReference type="EMBL" id="CP032095">
    <property type="protein sequence ID" value="AXY03670.1"/>
    <property type="molecule type" value="Genomic_DNA"/>
</dbReference>
<dbReference type="SUPFAM" id="SSF56935">
    <property type="entry name" value="Porins"/>
    <property type="match status" value="1"/>
</dbReference>
<keyword evidence="3" id="KW-0614">Plasmid</keyword>
<keyword evidence="1" id="KW-0813">Transport</keyword>
<protein>
    <recommendedName>
        <fullName evidence="2">TonB-dependent receptor plug domain-containing protein</fullName>
    </recommendedName>
</protein>
<evidence type="ECO:0000313" key="4">
    <source>
        <dbReference type="Proteomes" id="UP000262832"/>
    </source>
</evidence>
<dbReference type="Gene3D" id="2.170.130.10">
    <property type="entry name" value="TonB-dependent receptor, plug domain"/>
    <property type="match status" value="1"/>
</dbReference>
<dbReference type="RefSeq" id="WP_128813552.1">
    <property type="nucleotide sequence ID" value="NZ_CP032095.1"/>
</dbReference>
<name>A0ABM6Z0A8_9VIBR</name>
<dbReference type="InterPro" id="IPR037066">
    <property type="entry name" value="Plug_dom_sf"/>
</dbReference>
<keyword evidence="1" id="KW-1134">Transmembrane beta strand</keyword>
<dbReference type="GeneID" id="39680988"/>
<dbReference type="Proteomes" id="UP000262832">
    <property type="component" value="Plasmid pVa1"/>
</dbReference>
<proteinExistence type="inferred from homology"/>
<feature type="domain" description="TonB-dependent receptor plug" evidence="2">
    <location>
        <begin position="2"/>
        <end position="62"/>
    </location>
</feature>
<keyword evidence="1" id="KW-0812">Transmembrane</keyword>
<organism evidence="3 4">
    <name type="scientific">Vibrio alfacsensis</name>
    <dbReference type="NCBI Taxonomy" id="1074311"/>
    <lineage>
        <taxon>Bacteria</taxon>
        <taxon>Pseudomonadati</taxon>
        <taxon>Pseudomonadota</taxon>
        <taxon>Gammaproteobacteria</taxon>
        <taxon>Vibrionales</taxon>
        <taxon>Vibrionaceae</taxon>
        <taxon>Vibrio</taxon>
    </lineage>
</organism>
<dbReference type="PROSITE" id="PS52016">
    <property type="entry name" value="TONB_DEPENDENT_REC_3"/>
    <property type="match status" value="1"/>
</dbReference>
<evidence type="ECO:0000256" key="1">
    <source>
        <dbReference type="PROSITE-ProRule" id="PRU01360"/>
    </source>
</evidence>
<dbReference type="Pfam" id="PF07715">
    <property type="entry name" value="Plug"/>
    <property type="match status" value="1"/>
</dbReference>
<keyword evidence="1" id="KW-0472">Membrane</keyword>
<evidence type="ECO:0000313" key="3">
    <source>
        <dbReference type="EMBL" id="AXY03670.1"/>
    </source>
</evidence>
<accession>A0ABM6Z0A8</accession>
<comment type="subcellular location">
    <subcellularLocation>
        <location evidence="1">Cell outer membrane</location>
        <topology evidence="1">Multi-pass membrane protein</topology>
    </subcellularLocation>
</comment>
<geneLocation type="plasmid" evidence="4">
    <name>pva1</name>
</geneLocation>
<evidence type="ECO:0000259" key="2">
    <source>
        <dbReference type="Pfam" id="PF07715"/>
    </source>
</evidence>
<comment type="similarity">
    <text evidence="1">Belongs to the TonB-dependent receptor family.</text>
</comment>
<dbReference type="InterPro" id="IPR012910">
    <property type="entry name" value="Plug_dom"/>
</dbReference>
<reference evidence="3 4" key="1">
    <citation type="submission" date="2018-08" db="EMBL/GenBank/DDBJ databases">
        <title>Genomic taxonomy of the Vibrionaceae family.</title>
        <authorList>
            <person name="Gomez-Gil B."/>
            <person name="Tanaka M."/>
            <person name="Sawabe T."/>
            <person name="Enciso-Ibarra K."/>
        </authorList>
    </citation>
    <scope>NUCLEOTIDE SEQUENCE [LARGE SCALE GENOMIC DNA]</scope>
    <source>
        <strain evidence="3 4">CAIM 1831</strain>
        <plasmid evidence="4">pva1</plasmid>
    </source>
</reference>
<keyword evidence="1" id="KW-0998">Cell outer membrane</keyword>
<sequence>MNLRGLAGSRVSIIDDGQQIAGTCGGRMDPPTNYISPETYDQVTVIKGPQTVRYGPVGSAGTVLFEREHDGYTVSGFEGEQA</sequence>
<dbReference type="InterPro" id="IPR039426">
    <property type="entry name" value="TonB-dep_rcpt-like"/>
</dbReference>
<keyword evidence="4" id="KW-1185">Reference proteome</keyword>